<reference evidence="1" key="2">
    <citation type="submission" date="2016-12" db="EMBL/GenBank/DDBJ databases">
        <title>WGS assembly of Prunus persica.</title>
        <authorList>
            <person name="Verde I."/>
            <person name="Jenkins J."/>
            <person name="Dondini L."/>
            <person name="Micali S."/>
            <person name="Pagliarani G."/>
            <person name="Vendramin E."/>
            <person name="Paris R."/>
            <person name="Aramini V."/>
            <person name="Gazza L."/>
            <person name="Rossini L."/>
            <person name="Bassi D."/>
            <person name="Troggio M."/>
            <person name="Shu S."/>
            <person name="Grimwood J.H."/>
            <person name="Tartarini S."/>
            <person name="Dettori M.T."/>
            <person name="Schmutz J."/>
        </authorList>
    </citation>
    <scope>NUCLEOTIDE SEQUENCE</scope>
</reference>
<gene>
    <name evidence="2" type="ORF">PRUPE_1G061600</name>
    <name evidence="1" type="ORF">PRUPE_2G115900</name>
</gene>
<organism evidence="1 3">
    <name type="scientific">Prunus persica</name>
    <name type="common">Peach</name>
    <name type="synonym">Amygdalus persica</name>
    <dbReference type="NCBI Taxonomy" id="3760"/>
    <lineage>
        <taxon>Eukaryota</taxon>
        <taxon>Viridiplantae</taxon>
        <taxon>Streptophyta</taxon>
        <taxon>Embryophyta</taxon>
        <taxon>Tracheophyta</taxon>
        <taxon>Spermatophyta</taxon>
        <taxon>Magnoliopsida</taxon>
        <taxon>eudicotyledons</taxon>
        <taxon>Gunneridae</taxon>
        <taxon>Pentapetalae</taxon>
        <taxon>rosids</taxon>
        <taxon>fabids</taxon>
        <taxon>Rosales</taxon>
        <taxon>Rosaceae</taxon>
        <taxon>Amygdaloideae</taxon>
        <taxon>Amygdaleae</taxon>
        <taxon>Prunus</taxon>
    </lineage>
</organism>
<proteinExistence type="predicted"/>
<keyword evidence="3" id="KW-1185">Reference proteome</keyword>
<dbReference type="EMBL" id="CM007652">
    <property type="protein sequence ID" value="ONI22232.1"/>
    <property type="molecule type" value="Genomic_DNA"/>
</dbReference>
<name>A0A251QEQ8_PRUPE</name>
<dbReference type="EMBL" id="CM007651">
    <property type="protein sequence ID" value="ONI26996.1"/>
    <property type="molecule type" value="Genomic_DNA"/>
</dbReference>
<accession>A0A251QEQ8</accession>
<dbReference type="AlphaFoldDB" id="A0A251QEQ8"/>
<reference evidence="1 3" key="1">
    <citation type="journal article" date="2013" name="Nat. Genet.">
        <title>The high-quality draft genome of peach (Prunus persica) identifies unique patterns of genetic diversity, domestication and genome evolution.</title>
        <authorList>
            <consortium name="International Peach Genome Initiative"/>
            <person name="Verde I."/>
            <person name="Abbott A.G."/>
            <person name="Scalabrin S."/>
            <person name="Jung S."/>
            <person name="Shu S."/>
            <person name="Marroni F."/>
            <person name="Zhebentyayeva T."/>
            <person name="Dettori M.T."/>
            <person name="Grimwood J."/>
            <person name="Cattonaro F."/>
            <person name="Zuccolo A."/>
            <person name="Rossini L."/>
            <person name="Jenkins J."/>
            <person name="Vendramin E."/>
            <person name="Meisel L.A."/>
            <person name="Decroocq V."/>
            <person name="Sosinski B."/>
            <person name="Prochnik S."/>
            <person name="Mitros T."/>
            <person name="Policriti A."/>
            <person name="Cipriani G."/>
            <person name="Dondini L."/>
            <person name="Ficklin S."/>
            <person name="Goodstein D.M."/>
            <person name="Xuan P."/>
            <person name="Del Fabbro C."/>
            <person name="Aramini V."/>
            <person name="Copetti D."/>
            <person name="Gonzalez S."/>
            <person name="Horner D.S."/>
            <person name="Falchi R."/>
            <person name="Lucas S."/>
            <person name="Mica E."/>
            <person name="Maldonado J."/>
            <person name="Lazzari B."/>
            <person name="Bielenberg D."/>
            <person name="Pirona R."/>
            <person name="Miculan M."/>
            <person name="Barakat A."/>
            <person name="Testolin R."/>
            <person name="Stella A."/>
            <person name="Tartarini S."/>
            <person name="Tonutti P."/>
            <person name="Arus P."/>
            <person name="Orellana A."/>
            <person name="Wells C."/>
            <person name="Main D."/>
            <person name="Vizzotto G."/>
            <person name="Silva H."/>
            <person name="Salamini F."/>
            <person name="Schmutz J."/>
            <person name="Morgante M."/>
            <person name="Rokhsar D.S."/>
        </authorList>
    </citation>
    <scope>NUCLEOTIDE SEQUENCE [LARGE SCALE GENOMIC DNA]</scope>
    <source>
        <strain evidence="3">cv. Nemared</strain>
    </source>
</reference>
<evidence type="ECO:0000313" key="2">
    <source>
        <dbReference type="EMBL" id="ONI26996.1"/>
    </source>
</evidence>
<evidence type="ECO:0000313" key="1">
    <source>
        <dbReference type="EMBL" id="ONI22232.1"/>
    </source>
</evidence>
<protein>
    <submittedName>
        <fullName evidence="1">Uncharacterized protein</fullName>
    </submittedName>
</protein>
<dbReference type="Gramene" id="ONI22232">
    <property type="protein sequence ID" value="ONI22232"/>
    <property type="gene ID" value="PRUPE_2G115900"/>
</dbReference>
<dbReference type="Gramene" id="ONI26996">
    <property type="protein sequence ID" value="ONI26996"/>
    <property type="gene ID" value="PRUPE_1G061600"/>
</dbReference>
<dbReference type="Proteomes" id="UP000006882">
    <property type="component" value="Chromosome G2"/>
</dbReference>
<sequence length="120" mass="12715">MRKGAFTFSIPSTDELFCFNVADTVNCVAPPPGPSFGFLRISLLGPLKSIVHALGSLQSTMNAKNSSPIFLTSNIPARVPTSDCCNSSGLLTITAPQALAIRLLSVFRNLLIPLTPALLK</sequence>
<dbReference type="Proteomes" id="UP000006882">
    <property type="component" value="Chromosome G1"/>
</dbReference>
<evidence type="ECO:0000313" key="3">
    <source>
        <dbReference type="Proteomes" id="UP000006882"/>
    </source>
</evidence>